<dbReference type="RefSeq" id="WP_204468956.1">
    <property type="nucleotide sequence ID" value="NZ_JAFBCV010000020.1"/>
</dbReference>
<keyword evidence="3" id="KW-1185">Reference proteome</keyword>
<dbReference type="PANTHER" id="PTHR13355">
    <property type="entry name" value="GLUCOSAMINE 6-PHOSPHATE N-ACETYLTRANSFERASE"/>
    <property type="match status" value="1"/>
</dbReference>
<dbReference type="PANTHER" id="PTHR13355:SF11">
    <property type="entry name" value="GLUCOSAMINE 6-PHOSPHATE N-ACETYLTRANSFERASE"/>
    <property type="match status" value="1"/>
</dbReference>
<dbReference type="InterPro" id="IPR000182">
    <property type="entry name" value="GNAT_dom"/>
</dbReference>
<dbReference type="PROSITE" id="PS51186">
    <property type="entry name" value="GNAT"/>
    <property type="match status" value="1"/>
</dbReference>
<dbReference type="Pfam" id="PF13673">
    <property type="entry name" value="Acetyltransf_10"/>
    <property type="match status" value="1"/>
</dbReference>
<proteinExistence type="predicted"/>
<comment type="caution">
    <text evidence="2">The sequence shown here is derived from an EMBL/GenBank/DDBJ whole genome shotgun (WGS) entry which is preliminary data.</text>
</comment>
<evidence type="ECO:0000313" key="3">
    <source>
        <dbReference type="Proteomes" id="UP001179280"/>
    </source>
</evidence>
<name>A0ABS2SZT7_9BACI</name>
<dbReference type="InterPro" id="IPR039143">
    <property type="entry name" value="GNPNAT1-like"/>
</dbReference>
<dbReference type="Gene3D" id="3.40.630.30">
    <property type="match status" value="1"/>
</dbReference>
<evidence type="ECO:0000259" key="1">
    <source>
        <dbReference type="PROSITE" id="PS51186"/>
    </source>
</evidence>
<accession>A0ABS2SZT7</accession>
<organism evidence="2 3">
    <name type="scientific">Shouchella xiaoxiensis</name>
    <dbReference type="NCBI Taxonomy" id="766895"/>
    <lineage>
        <taxon>Bacteria</taxon>
        <taxon>Bacillati</taxon>
        <taxon>Bacillota</taxon>
        <taxon>Bacilli</taxon>
        <taxon>Bacillales</taxon>
        <taxon>Bacillaceae</taxon>
        <taxon>Shouchella</taxon>
    </lineage>
</organism>
<sequence>MKLKQVKTIIELEQALHLRELVFVHEQHCPLEQEFDQYDHLDASCIHILAVSETDQPIGTGRIRFVDGKAKLERICILESIRKSGVGHSIVTYLEKIARAQEIKHFYLHGQQQAIPFYQKLGYQPDSDLFMEDNIPHVLMRKEEDLIS</sequence>
<protein>
    <submittedName>
        <fullName evidence="2">GNAT family N-acyltransferase</fullName>
    </submittedName>
</protein>
<dbReference type="CDD" id="cd04301">
    <property type="entry name" value="NAT_SF"/>
    <property type="match status" value="1"/>
</dbReference>
<dbReference type="EMBL" id="JAFBCV010000020">
    <property type="protein sequence ID" value="MBM7841033.1"/>
    <property type="molecule type" value="Genomic_DNA"/>
</dbReference>
<gene>
    <name evidence="2" type="ORF">JOC54_004332</name>
</gene>
<evidence type="ECO:0000313" key="2">
    <source>
        <dbReference type="EMBL" id="MBM7841033.1"/>
    </source>
</evidence>
<dbReference type="InterPro" id="IPR016181">
    <property type="entry name" value="Acyl_CoA_acyltransferase"/>
</dbReference>
<dbReference type="SUPFAM" id="SSF55729">
    <property type="entry name" value="Acyl-CoA N-acyltransferases (Nat)"/>
    <property type="match status" value="1"/>
</dbReference>
<feature type="domain" description="N-acetyltransferase" evidence="1">
    <location>
        <begin position="1"/>
        <end position="145"/>
    </location>
</feature>
<reference evidence="2" key="1">
    <citation type="submission" date="2021-01" db="EMBL/GenBank/DDBJ databases">
        <title>Genomic Encyclopedia of Type Strains, Phase IV (KMG-IV): sequencing the most valuable type-strain genomes for metagenomic binning, comparative biology and taxonomic classification.</title>
        <authorList>
            <person name="Goeker M."/>
        </authorList>
    </citation>
    <scope>NUCLEOTIDE SEQUENCE</scope>
    <source>
        <strain evidence="2">DSM 21943</strain>
    </source>
</reference>
<dbReference type="Proteomes" id="UP001179280">
    <property type="component" value="Unassembled WGS sequence"/>
</dbReference>